<gene>
    <name evidence="1" type="ORF">S03H2_71845</name>
</gene>
<reference evidence="1" key="1">
    <citation type="journal article" date="2014" name="Front. Microbiol.">
        <title>High frequency of phylogenetically diverse reductive dehalogenase-homologous genes in deep subseafloor sedimentary metagenomes.</title>
        <authorList>
            <person name="Kawai M."/>
            <person name="Futagami T."/>
            <person name="Toyoda A."/>
            <person name="Takaki Y."/>
            <person name="Nishi S."/>
            <person name="Hori S."/>
            <person name="Arai W."/>
            <person name="Tsubouchi T."/>
            <person name="Morono Y."/>
            <person name="Uchiyama I."/>
            <person name="Ito T."/>
            <person name="Fujiyama A."/>
            <person name="Inagaki F."/>
            <person name="Takami H."/>
        </authorList>
    </citation>
    <scope>NUCLEOTIDE SEQUENCE</scope>
    <source>
        <strain evidence="1">Expedition CK06-06</strain>
    </source>
</reference>
<comment type="caution">
    <text evidence="1">The sequence shown here is derived from an EMBL/GenBank/DDBJ whole genome shotgun (WGS) entry which is preliminary data.</text>
</comment>
<name>X1LL89_9ZZZZ</name>
<organism evidence="1">
    <name type="scientific">marine sediment metagenome</name>
    <dbReference type="NCBI Taxonomy" id="412755"/>
    <lineage>
        <taxon>unclassified sequences</taxon>
        <taxon>metagenomes</taxon>
        <taxon>ecological metagenomes</taxon>
    </lineage>
</organism>
<protein>
    <submittedName>
        <fullName evidence="1">Uncharacterized protein</fullName>
    </submittedName>
</protein>
<dbReference type="EMBL" id="BARU01048274">
    <property type="protein sequence ID" value="GAH94893.1"/>
    <property type="molecule type" value="Genomic_DNA"/>
</dbReference>
<dbReference type="AlphaFoldDB" id="X1LL89"/>
<sequence length="46" mass="5205">MDKYLNEADAKRYLELISVGTVSLSTEPDKYRELGALMDKSIAKQI</sequence>
<feature type="non-terminal residue" evidence="1">
    <location>
        <position position="46"/>
    </location>
</feature>
<evidence type="ECO:0000313" key="1">
    <source>
        <dbReference type="EMBL" id="GAH94893.1"/>
    </source>
</evidence>
<proteinExistence type="predicted"/>
<accession>X1LL89</accession>